<keyword evidence="4" id="KW-0966">Cell projection</keyword>
<keyword evidence="3" id="KW-0206">Cytoskeleton</keyword>
<protein>
    <submittedName>
        <fullName evidence="5">Uncharacterized protein</fullName>
    </submittedName>
</protein>
<dbReference type="AlphaFoldDB" id="A0A8D0B619"/>
<name>A0A8D0B619_SALMN</name>
<sequence length="128" mass="14132">MQLYNAITLLAFKKRTNPPQSFWVPTAPACPWIPCANPGNPVFSCMLDAKTVTSSNFLTKPRLLLYKTTSGEYGAIPPTSPMVPCKFYPRNNAFTTHVLACGLAQYNCINTGLDKTRVCDHSELCNTL</sequence>
<dbReference type="Ensembl" id="ENSSMRT00000006927.1">
    <property type="protein sequence ID" value="ENSSMRP00000005922.1"/>
    <property type="gene ID" value="ENSSMRG00000004763.1"/>
</dbReference>
<evidence type="ECO:0000256" key="2">
    <source>
        <dbReference type="ARBA" id="ARBA00022490"/>
    </source>
</evidence>
<keyword evidence="2" id="KW-0963">Cytoplasm</keyword>
<dbReference type="PANTHER" id="PTHR20899:SF4">
    <property type="entry name" value="PIERCER OF MICROTUBULE WALL 2 PROTEIN"/>
    <property type="match status" value="1"/>
</dbReference>
<dbReference type="Pfam" id="PF14892">
    <property type="entry name" value="PIRC1_2"/>
    <property type="match status" value="1"/>
</dbReference>
<evidence type="ECO:0000256" key="3">
    <source>
        <dbReference type="ARBA" id="ARBA00023212"/>
    </source>
</evidence>
<keyword evidence="6" id="KW-1185">Reference proteome</keyword>
<dbReference type="GO" id="GO:0005879">
    <property type="term" value="C:axonemal microtubule"/>
    <property type="evidence" value="ECO:0007669"/>
    <property type="project" value="InterPro"/>
</dbReference>
<dbReference type="PANTHER" id="PTHR20899">
    <property type="entry name" value="PIERCE HOMOLOG"/>
    <property type="match status" value="1"/>
</dbReference>
<dbReference type="GO" id="GO:0035082">
    <property type="term" value="P:axoneme assembly"/>
    <property type="evidence" value="ECO:0007669"/>
    <property type="project" value="InterPro"/>
</dbReference>
<reference evidence="5" key="2">
    <citation type="submission" date="2025-09" db="UniProtKB">
        <authorList>
            <consortium name="Ensembl"/>
        </authorList>
    </citation>
    <scope>IDENTIFICATION</scope>
</reference>
<accession>A0A8D0B619</accession>
<dbReference type="Proteomes" id="UP000694421">
    <property type="component" value="Unplaced"/>
</dbReference>
<comment type="subcellular location">
    <subcellularLocation>
        <location evidence="1">Cytoplasm</location>
        <location evidence="1">Cytoskeleton</location>
        <location evidence="1">Cilium axoneme</location>
    </subcellularLocation>
</comment>
<dbReference type="InterPro" id="IPR026507">
    <property type="entry name" value="PIRC1/2"/>
</dbReference>
<dbReference type="OMA" id="QFLPCNY"/>
<reference evidence="5" key="1">
    <citation type="submission" date="2025-08" db="UniProtKB">
        <authorList>
            <consortium name="Ensembl"/>
        </authorList>
    </citation>
    <scope>IDENTIFICATION</scope>
</reference>
<proteinExistence type="predicted"/>
<evidence type="ECO:0000256" key="1">
    <source>
        <dbReference type="ARBA" id="ARBA00004430"/>
    </source>
</evidence>
<organism evidence="5 6">
    <name type="scientific">Salvator merianae</name>
    <name type="common">Argentine black and white tegu</name>
    <name type="synonym">Tupinambis merianae</name>
    <dbReference type="NCBI Taxonomy" id="96440"/>
    <lineage>
        <taxon>Eukaryota</taxon>
        <taxon>Metazoa</taxon>
        <taxon>Chordata</taxon>
        <taxon>Craniata</taxon>
        <taxon>Vertebrata</taxon>
        <taxon>Euteleostomi</taxon>
        <taxon>Lepidosauria</taxon>
        <taxon>Squamata</taxon>
        <taxon>Bifurcata</taxon>
        <taxon>Unidentata</taxon>
        <taxon>Episquamata</taxon>
        <taxon>Laterata</taxon>
        <taxon>Teiioidea</taxon>
        <taxon>Teiidae</taxon>
        <taxon>Salvator</taxon>
    </lineage>
</organism>
<evidence type="ECO:0000313" key="6">
    <source>
        <dbReference type="Proteomes" id="UP000694421"/>
    </source>
</evidence>
<dbReference type="GeneTree" id="ENSGT00970000193985"/>
<evidence type="ECO:0000313" key="5">
    <source>
        <dbReference type="Ensembl" id="ENSSMRP00000005922.1"/>
    </source>
</evidence>
<evidence type="ECO:0000256" key="4">
    <source>
        <dbReference type="ARBA" id="ARBA00023273"/>
    </source>
</evidence>